<feature type="transmembrane region" description="Helical" evidence="5">
    <location>
        <begin position="507"/>
        <end position="533"/>
    </location>
</feature>
<dbReference type="PANTHER" id="PTHR46474">
    <property type="entry name" value="TWO PORE CALCIUM CHANNEL PROTEIN 1"/>
    <property type="match status" value="1"/>
</dbReference>
<reference evidence="7" key="2">
    <citation type="submission" date="2025-09" db="UniProtKB">
        <authorList>
            <consortium name="Ensembl"/>
        </authorList>
    </citation>
    <scope>IDENTIFICATION</scope>
</reference>
<dbReference type="InterPro" id="IPR027359">
    <property type="entry name" value="Volt_channel_dom_sf"/>
</dbReference>
<keyword evidence="2 5" id="KW-0812">Transmembrane</keyword>
<accession>A0A8C4QMT8</accession>
<dbReference type="GO" id="GO:0022832">
    <property type="term" value="F:voltage-gated channel activity"/>
    <property type="evidence" value="ECO:0007669"/>
    <property type="project" value="InterPro"/>
</dbReference>
<dbReference type="Gene3D" id="1.20.120.350">
    <property type="entry name" value="Voltage-gated potassium channels. Chain C"/>
    <property type="match status" value="1"/>
</dbReference>
<organism evidence="7 8">
    <name type="scientific">Eptatretus burgeri</name>
    <name type="common">Inshore hagfish</name>
    <dbReference type="NCBI Taxonomy" id="7764"/>
    <lineage>
        <taxon>Eukaryota</taxon>
        <taxon>Metazoa</taxon>
        <taxon>Chordata</taxon>
        <taxon>Craniata</taxon>
        <taxon>Vertebrata</taxon>
        <taxon>Cyclostomata</taxon>
        <taxon>Myxini</taxon>
        <taxon>Myxiniformes</taxon>
        <taxon>Myxinidae</taxon>
        <taxon>Eptatretinae</taxon>
        <taxon>Eptatretus</taxon>
    </lineage>
</organism>
<dbReference type="SUPFAM" id="SSF81324">
    <property type="entry name" value="Voltage-gated potassium channels"/>
    <property type="match status" value="2"/>
</dbReference>
<dbReference type="GO" id="GO:0005216">
    <property type="term" value="F:monoatomic ion channel activity"/>
    <property type="evidence" value="ECO:0007669"/>
    <property type="project" value="InterPro"/>
</dbReference>
<dbReference type="Ensembl" id="ENSEBUT00000018446.1">
    <property type="protein sequence ID" value="ENSEBUP00000017869.1"/>
    <property type="gene ID" value="ENSEBUG00000011151.1"/>
</dbReference>
<feature type="transmembrane region" description="Helical" evidence="5">
    <location>
        <begin position="101"/>
        <end position="124"/>
    </location>
</feature>
<feature type="transmembrane region" description="Helical" evidence="5">
    <location>
        <begin position="343"/>
        <end position="360"/>
    </location>
</feature>
<dbReference type="GeneTree" id="ENSGT00940000158958"/>
<dbReference type="GO" id="GO:0010008">
    <property type="term" value="C:endosome membrane"/>
    <property type="evidence" value="ECO:0007669"/>
    <property type="project" value="TreeGrafter"/>
</dbReference>
<sequence>MQHTCHFIFPFTLVTDGGRSSIEDHQVVLPPDFDASAWNMNYQEAAIYLQEGENNDKFFSHPRTCAALPAYLLVHNTWFYLVELAAALLIIALSLCESPAVPYFQLSIPVHGALEISGLLLVAVELALKMRWLGPRTFLRHRRTMLISMVLVVQLVEAIVLLVRQTSHVRVTRALRPIFLVDTHYCGVLRRNLRQILQSLPPILDMMVLLLYFMLIFALLGMMFLKIPYFTNLESSLVSLFVLLTTANFPDVMLPSYASSHWACLFFITYLSIELYFIMNLLLAVVFDSFNEVEKLKFKSLLLHKRAATEHAYRLLLSPQGVSFRHFMGLMRFFRPRRLEQDVLLAFKTLNVIYCVEAMLKIVGLGPTCYFTSGWNIFDFLVTLSALLGLSVCLFNVNSFYFIVTLRPLRLLRLFKVKKRFREVLGTMFELFPRMASLALTLMVFYYSFGIVGMEFFAGVLYPGCCNFPINRYDVLSTVTLFGLTVVNNWYITMEGVVSQTSRWSRLYFMIFYLVTMVVLTIIVAFILEAFLFRMNYNRLNTSADGKTFLAPFARFHSTRSVILFRGQRNRTKSDLSIKMYKNEIQVLMGGKKKNIL</sequence>
<dbReference type="Gene3D" id="1.10.287.70">
    <property type="match status" value="2"/>
</dbReference>
<name>A0A8C4QMT8_EPTBU</name>
<dbReference type="Proteomes" id="UP000694388">
    <property type="component" value="Unplaced"/>
</dbReference>
<evidence type="ECO:0000259" key="6">
    <source>
        <dbReference type="Pfam" id="PF00520"/>
    </source>
</evidence>
<dbReference type="PANTHER" id="PTHR46474:SF1">
    <property type="entry name" value="TWO PORE CHANNEL PROTEIN 1"/>
    <property type="match status" value="1"/>
</dbReference>
<comment type="subcellular location">
    <subcellularLocation>
        <location evidence="1">Membrane</location>
        <topology evidence="1">Multi-pass membrane protein</topology>
    </subcellularLocation>
</comment>
<feature type="transmembrane region" description="Helical" evidence="5">
    <location>
        <begin position="78"/>
        <end position="95"/>
    </location>
</feature>
<evidence type="ECO:0000313" key="8">
    <source>
        <dbReference type="Proteomes" id="UP000694388"/>
    </source>
</evidence>
<dbReference type="GO" id="GO:0005765">
    <property type="term" value="C:lysosomal membrane"/>
    <property type="evidence" value="ECO:0007669"/>
    <property type="project" value="InterPro"/>
</dbReference>
<feature type="transmembrane region" description="Helical" evidence="5">
    <location>
        <begin position="260"/>
        <end position="287"/>
    </location>
</feature>
<feature type="transmembrane region" description="Helical" evidence="5">
    <location>
        <begin position="145"/>
        <end position="163"/>
    </location>
</feature>
<feature type="domain" description="Ion transport" evidence="6">
    <location>
        <begin position="333"/>
        <end position="531"/>
    </location>
</feature>
<feature type="transmembrane region" description="Helical" evidence="5">
    <location>
        <begin position="237"/>
        <end position="254"/>
    </location>
</feature>
<dbReference type="InterPro" id="IPR028801">
    <property type="entry name" value="TPC1_animal"/>
</dbReference>
<keyword evidence="4 5" id="KW-0472">Membrane</keyword>
<protein>
    <submittedName>
        <fullName evidence="7">Two pore segment channel 1</fullName>
    </submittedName>
</protein>
<reference evidence="7" key="1">
    <citation type="submission" date="2025-08" db="UniProtKB">
        <authorList>
            <consortium name="Ensembl"/>
        </authorList>
    </citation>
    <scope>IDENTIFICATION</scope>
</reference>
<dbReference type="AlphaFoldDB" id="A0A8C4QMT8"/>
<keyword evidence="8" id="KW-1185">Reference proteome</keyword>
<evidence type="ECO:0000256" key="5">
    <source>
        <dbReference type="SAM" id="Phobius"/>
    </source>
</evidence>
<proteinExistence type="predicted"/>
<dbReference type="InterPro" id="IPR005821">
    <property type="entry name" value="Ion_trans_dom"/>
</dbReference>
<evidence type="ECO:0000256" key="3">
    <source>
        <dbReference type="ARBA" id="ARBA00022989"/>
    </source>
</evidence>
<evidence type="ECO:0000256" key="1">
    <source>
        <dbReference type="ARBA" id="ARBA00004141"/>
    </source>
</evidence>
<dbReference type="FunFam" id="1.10.287.70:FF:000062">
    <property type="entry name" value="Two pore calcium channel protein 1"/>
    <property type="match status" value="1"/>
</dbReference>
<feature type="transmembrane region" description="Helical" evidence="5">
    <location>
        <begin position="380"/>
        <end position="404"/>
    </location>
</feature>
<dbReference type="OMA" id="FHIEYKH"/>
<dbReference type="Pfam" id="PF00520">
    <property type="entry name" value="Ion_trans"/>
    <property type="match status" value="2"/>
</dbReference>
<evidence type="ECO:0000313" key="7">
    <source>
        <dbReference type="Ensembl" id="ENSEBUP00000017869.1"/>
    </source>
</evidence>
<evidence type="ECO:0000256" key="4">
    <source>
        <dbReference type="ARBA" id="ARBA00023136"/>
    </source>
</evidence>
<feature type="transmembrane region" description="Helical" evidence="5">
    <location>
        <begin position="203"/>
        <end position="225"/>
    </location>
</feature>
<feature type="domain" description="Ion transport" evidence="6">
    <location>
        <begin position="78"/>
        <end position="295"/>
    </location>
</feature>
<evidence type="ECO:0000256" key="2">
    <source>
        <dbReference type="ARBA" id="ARBA00022692"/>
    </source>
</evidence>
<keyword evidence="3 5" id="KW-1133">Transmembrane helix</keyword>